<dbReference type="EMBL" id="WSTA01000081">
    <property type="protein sequence ID" value="MWB99832.1"/>
    <property type="molecule type" value="Genomic_DNA"/>
</dbReference>
<sequence length="188" mass="19074">MSPTEDASGDGLVFIPGARVTPSAYFAKLSGLVAETGATVVITKPTLNLAFFDTRPLSAFTDGVEGVDDWYVGGHSLGGVKACMLAADPGTDPEPAGLVLFGSYCASDLSGGDLPVLSLSGSEDGLSTPTKIEGAAHLLPASAEFVEIEGASHASFGDYGPQPGDGTATATDDEVREAITAAWAEFTE</sequence>
<evidence type="ECO:0000313" key="2">
    <source>
        <dbReference type="EMBL" id="MWB99832.1"/>
    </source>
</evidence>
<evidence type="ECO:0000259" key="1">
    <source>
        <dbReference type="Pfam" id="PF12695"/>
    </source>
</evidence>
<evidence type="ECO:0000313" key="3">
    <source>
        <dbReference type="Proteomes" id="UP000438182"/>
    </source>
</evidence>
<organism evidence="2 3">
    <name type="scientific">Agromyces seonyuensis</name>
    <dbReference type="NCBI Taxonomy" id="2662446"/>
    <lineage>
        <taxon>Bacteria</taxon>
        <taxon>Bacillati</taxon>
        <taxon>Actinomycetota</taxon>
        <taxon>Actinomycetes</taxon>
        <taxon>Micrococcales</taxon>
        <taxon>Microbacteriaceae</taxon>
        <taxon>Agromyces</taxon>
    </lineage>
</organism>
<dbReference type="Proteomes" id="UP000438182">
    <property type="component" value="Unassembled WGS sequence"/>
</dbReference>
<dbReference type="Gene3D" id="3.40.50.1820">
    <property type="entry name" value="alpha/beta hydrolase"/>
    <property type="match status" value="1"/>
</dbReference>
<keyword evidence="3" id="KW-1185">Reference proteome</keyword>
<protein>
    <submittedName>
        <fullName evidence="2">Alpha/beta hydrolase</fullName>
    </submittedName>
</protein>
<keyword evidence="2" id="KW-0378">Hydrolase</keyword>
<dbReference type="InterPro" id="IPR029059">
    <property type="entry name" value="AB_hydrolase_5"/>
</dbReference>
<proteinExistence type="predicted"/>
<gene>
    <name evidence="2" type="ORF">GB864_14890</name>
</gene>
<dbReference type="GO" id="GO:0016787">
    <property type="term" value="F:hydrolase activity"/>
    <property type="evidence" value="ECO:0007669"/>
    <property type="project" value="UniProtKB-KW"/>
</dbReference>
<feature type="domain" description="Alpha/beta hydrolase fold-5" evidence="1">
    <location>
        <begin position="12"/>
        <end position="175"/>
    </location>
</feature>
<reference evidence="2 3" key="1">
    <citation type="submission" date="2019-12" db="EMBL/GenBank/DDBJ databases">
        <authorList>
            <person name="Kim Y.S."/>
        </authorList>
    </citation>
    <scope>NUCLEOTIDE SEQUENCE [LARGE SCALE GENOMIC DNA]</scope>
    <source>
        <strain evidence="2 3">MMS17-SY077</strain>
    </source>
</reference>
<dbReference type="InterPro" id="IPR029058">
    <property type="entry name" value="AB_hydrolase_fold"/>
</dbReference>
<dbReference type="AlphaFoldDB" id="A0A6I4P2I9"/>
<dbReference type="SUPFAM" id="SSF53474">
    <property type="entry name" value="alpha/beta-Hydrolases"/>
    <property type="match status" value="1"/>
</dbReference>
<accession>A0A6I4P2I9</accession>
<dbReference type="Pfam" id="PF12695">
    <property type="entry name" value="Abhydrolase_5"/>
    <property type="match status" value="1"/>
</dbReference>
<name>A0A6I4P2I9_9MICO</name>
<comment type="caution">
    <text evidence="2">The sequence shown here is derived from an EMBL/GenBank/DDBJ whole genome shotgun (WGS) entry which is preliminary data.</text>
</comment>